<proteinExistence type="predicted"/>
<evidence type="ECO:0000259" key="2">
    <source>
        <dbReference type="Pfam" id="PF13472"/>
    </source>
</evidence>
<evidence type="ECO:0000313" key="4">
    <source>
        <dbReference type="Proteomes" id="UP001575652"/>
    </source>
</evidence>
<protein>
    <submittedName>
        <fullName evidence="3">SGNH/GDSL hydrolase family protein</fullName>
    </submittedName>
</protein>
<comment type="caution">
    <text evidence="3">The sequence shown here is derived from an EMBL/GenBank/DDBJ whole genome shotgun (WGS) entry which is preliminary data.</text>
</comment>
<dbReference type="InterPro" id="IPR051532">
    <property type="entry name" value="Ester_Hydrolysis_Enzymes"/>
</dbReference>
<keyword evidence="4" id="KW-1185">Reference proteome</keyword>
<dbReference type="InterPro" id="IPR036514">
    <property type="entry name" value="SGNH_hydro_sf"/>
</dbReference>
<feature type="domain" description="SGNH hydrolase-type esterase" evidence="2">
    <location>
        <begin position="62"/>
        <end position="224"/>
    </location>
</feature>
<dbReference type="Pfam" id="PF13472">
    <property type="entry name" value="Lipase_GDSL_2"/>
    <property type="match status" value="1"/>
</dbReference>
<evidence type="ECO:0000313" key="3">
    <source>
        <dbReference type="EMBL" id="MFB0835436.1"/>
    </source>
</evidence>
<feature type="region of interest" description="Disordered" evidence="1">
    <location>
        <begin position="238"/>
        <end position="273"/>
    </location>
</feature>
<sequence length="273" mass="27856">MVTAPSRLWTAVAAAVAVAALVAASYLMTGNHPDLVRGGAGDAAADPAVALAAGPDVVAFAVVGDSITADHAYPRDVRRRMVGERSWVNFAQDDSAVFVGGWAVGGAKTAEMAAGIEPVAADVLVLIAGTNDIYARVPFADIGANLRRIVETVDAGRVLVSSVPPRNDFAAETVAYNDWLRGFVLEQGWDWVDAGAGLRDGSDPGRYAPGLAYDGVHPSLEGARVIGSAILARMTDQPTAFDGGESGPGGTVAVTPAPERSAPAVPAGIPAES</sequence>
<dbReference type="PANTHER" id="PTHR30383">
    <property type="entry name" value="THIOESTERASE 1/PROTEASE 1/LYSOPHOSPHOLIPASE L1"/>
    <property type="match status" value="1"/>
</dbReference>
<dbReference type="Proteomes" id="UP001575652">
    <property type="component" value="Unassembled WGS sequence"/>
</dbReference>
<dbReference type="RefSeq" id="WP_373972606.1">
    <property type="nucleotide sequence ID" value="NZ_JBHDLJ010000010.1"/>
</dbReference>
<dbReference type="Gene3D" id="3.40.50.1110">
    <property type="entry name" value="SGNH hydrolase"/>
    <property type="match status" value="1"/>
</dbReference>
<gene>
    <name evidence="3" type="ORF">ACETWP_12630</name>
</gene>
<dbReference type="InterPro" id="IPR013830">
    <property type="entry name" value="SGNH_hydro"/>
</dbReference>
<organism evidence="3 4">
    <name type="scientific">Arthrobacter halodurans</name>
    <dbReference type="NCBI Taxonomy" id="516699"/>
    <lineage>
        <taxon>Bacteria</taxon>
        <taxon>Bacillati</taxon>
        <taxon>Actinomycetota</taxon>
        <taxon>Actinomycetes</taxon>
        <taxon>Micrococcales</taxon>
        <taxon>Micrococcaceae</taxon>
        <taxon>Arthrobacter</taxon>
    </lineage>
</organism>
<evidence type="ECO:0000256" key="1">
    <source>
        <dbReference type="SAM" id="MobiDB-lite"/>
    </source>
</evidence>
<dbReference type="EMBL" id="JBHDLJ010000010">
    <property type="protein sequence ID" value="MFB0835436.1"/>
    <property type="molecule type" value="Genomic_DNA"/>
</dbReference>
<dbReference type="GO" id="GO:0016787">
    <property type="term" value="F:hydrolase activity"/>
    <property type="evidence" value="ECO:0007669"/>
    <property type="project" value="UniProtKB-KW"/>
</dbReference>
<reference evidence="3 4" key="1">
    <citation type="submission" date="2024-09" db="EMBL/GenBank/DDBJ databases">
        <authorList>
            <person name="Salinas-Garcia M.A."/>
            <person name="Prieme A."/>
        </authorList>
    </citation>
    <scope>NUCLEOTIDE SEQUENCE [LARGE SCALE GENOMIC DNA]</scope>
    <source>
        <strain evidence="3 4">DSM 21081</strain>
    </source>
</reference>
<dbReference type="SUPFAM" id="SSF52266">
    <property type="entry name" value="SGNH hydrolase"/>
    <property type="match status" value="1"/>
</dbReference>
<keyword evidence="3" id="KW-0378">Hydrolase</keyword>
<name>A0ABV4URA6_9MICC</name>
<accession>A0ABV4URA6</accession>